<organism evidence="1 2">
    <name type="scientific">Roseovarius mucosus DSM 17069</name>
    <dbReference type="NCBI Taxonomy" id="1288298"/>
    <lineage>
        <taxon>Bacteria</taxon>
        <taxon>Pseudomonadati</taxon>
        <taxon>Pseudomonadota</taxon>
        <taxon>Alphaproteobacteria</taxon>
        <taxon>Rhodobacterales</taxon>
        <taxon>Roseobacteraceae</taxon>
        <taxon>Roseovarius</taxon>
    </lineage>
</organism>
<dbReference type="EMBL" id="AONH01000001">
    <property type="protein sequence ID" value="KGM89917.1"/>
    <property type="molecule type" value="Genomic_DNA"/>
</dbReference>
<protein>
    <submittedName>
        <fullName evidence="1">Asparaginase</fullName>
        <ecNumber evidence="1">3.5.1.1</ecNumber>
    </submittedName>
</protein>
<evidence type="ECO:0000313" key="2">
    <source>
        <dbReference type="Proteomes" id="UP000030021"/>
    </source>
</evidence>
<dbReference type="HOGENOM" id="CLU_062004_0_0_5"/>
<dbReference type="InterPro" id="IPR012338">
    <property type="entry name" value="Beta-lactam/transpept-like"/>
</dbReference>
<comment type="caution">
    <text evidence="1">The sequence shown here is derived from an EMBL/GenBank/DDBJ whole genome shotgun (WGS) entry which is preliminary data.</text>
</comment>
<keyword evidence="1" id="KW-0378">Hydrolase</keyword>
<dbReference type="Pfam" id="PF06089">
    <property type="entry name" value="Asparaginase_II"/>
    <property type="match status" value="1"/>
</dbReference>
<dbReference type="AlphaFoldDB" id="A0A0A0HQ12"/>
<dbReference type="PATRIC" id="fig|1288298.3.peg.515"/>
<evidence type="ECO:0000313" key="1">
    <source>
        <dbReference type="EMBL" id="KGM89917.1"/>
    </source>
</evidence>
<sequence>MTQAAPLTEIWRGPRAESVHLGHAVICDAGGAIVEAWGNPSETILPRSSCKMLQALPLLTSGAADAHGLTSEQLALSCASHNGAAIHTERVNRWLSDLGLTDDDLRCGAHDPQDKEAHKALLCSGTAPCQVHNNCSGKHAGFLTLNRHLGGSAEYVEPGHVVQKAVLEAFEEATGETSPYYGIDGCSAPNHASSLHGMARAMARFAGASENGDATERASVRLWQAMVAHPELVAGEGRACTELMRACSEPVALKTGAEAFFIAILPRRKLGVALKIADGGTRGAECAIASILVRLGVLDPEHPAARKYRNAPIVNWRGIETGMIRPAATLA</sequence>
<dbReference type="STRING" id="215743.ROSMUCSMR3_01760"/>
<name>A0A0A0HQ12_9RHOB</name>
<dbReference type="GO" id="GO:0004067">
    <property type="term" value="F:asparaginase activity"/>
    <property type="evidence" value="ECO:0007669"/>
    <property type="project" value="UniProtKB-EC"/>
</dbReference>
<dbReference type="InterPro" id="IPR010349">
    <property type="entry name" value="Asparaginase_II"/>
</dbReference>
<accession>A0A0A0HQ12</accession>
<dbReference type="PANTHER" id="PTHR42110">
    <property type="entry name" value="L-ASPARAGINASE, PUTATIVE (AFU_ORTHOLOGUE AFUA_3G11890)-RELATED"/>
    <property type="match status" value="1"/>
</dbReference>
<dbReference type="Proteomes" id="UP000030021">
    <property type="component" value="Unassembled WGS sequence"/>
</dbReference>
<dbReference type="OrthoDB" id="9780674at2"/>
<dbReference type="SUPFAM" id="SSF56601">
    <property type="entry name" value="beta-lactamase/transpeptidase-like"/>
    <property type="match status" value="1"/>
</dbReference>
<reference evidence="1 2" key="1">
    <citation type="submission" date="2013-01" db="EMBL/GenBank/DDBJ databases">
        <authorList>
            <person name="Fiebig A."/>
            <person name="Goeker M."/>
            <person name="Klenk H.-P.P."/>
        </authorList>
    </citation>
    <scope>NUCLEOTIDE SEQUENCE [LARGE SCALE GENOMIC DNA]</scope>
    <source>
        <strain evidence="1 2">DSM 17069</strain>
    </source>
</reference>
<dbReference type="RefSeq" id="WP_037276690.1">
    <property type="nucleotide sequence ID" value="NZ_KN293991.1"/>
</dbReference>
<dbReference type="eggNOG" id="COG4448">
    <property type="taxonomic scope" value="Bacteria"/>
</dbReference>
<proteinExistence type="predicted"/>
<dbReference type="EC" id="3.5.1.1" evidence="1"/>
<dbReference type="PANTHER" id="PTHR42110:SF1">
    <property type="entry name" value="L-ASPARAGINASE, PUTATIVE (AFU_ORTHOLOGUE AFUA_3G11890)-RELATED"/>
    <property type="match status" value="1"/>
</dbReference>
<gene>
    <name evidence="1" type="ORF">rosmuc_00515</name>
</gene>